<protein>
    <submittedName>
        <fullName evidence="2">Uncharacterized protein</fullName>
    </submittedName>
</protein>
<proteinExistence type="predicted"/>
<gene>
    <name evidence="2" type="ORF">ANIA_08784</name>
</gene>
<evidence type="ECO:0000313" key="2">
    <source>
        <dbReference type="EMBL" id="CBF78026.1"/>
    </source>
</evidence>
<dbReference type="GeneID" id="2868424"/>
<feature type="compositionally biased region" description="Basic and acidic residues" evidence="1">
    <location>
        <begin position="172"/>
        <end position="198"/>
    </location>
</feature>
<organism evidence="2 3">
    <name type="scientific">Emericella nidulans (strain FGSC A4 / ATCC 38163 / CBS 112.46 / NRRL 194 / M139)</name>
    <name type="common">Aspergillus nidulans</name>
    <dbReference type="NCBI Taxonomy" id="227321"/>
    <lineage>
        <taxon>Eukaryota</taxon>
        <taxon>Fungi</taxon>
        <taxon>Dikarya</taxon>
        <taxon>Ascomycota</taxon>
        <taxon>Pezizomycotina</taxon>
        <taxon>Eurotiomycetes</taxon>
        <taxon>Eurotiomycetidae</taxon>
        <taxon>Eurotiales</taxon>
        <taxon>Aspergillaceae</taxon>
        <taxon>Aspergillus</taxon>
        <taxon>Aspergillus subgen. Nidulantes</taxon>
    </lineage>
</organism>
<dbReference type="Proteomes" id="UP000000560">
    <property type="component" value="Chromosome III"/>
</dbReference>
<sequence>MNSTRLFLRVRPSATSKTTTPTALLSPAHPRRTPSTHFQACSYGTRLTTEHLPKIAQPSLWTSLIPKSFRNRSPSTSPASSPKTKEWNPASFYIIIFILIGSQAIRMIALKNEYNSYLRSTDAKIRLLKEVIGKIQRGEEVDVEKMLGTGDARVEREWDEVLKEIEREDSLWHQKQKRAAEDKAKEEARQRTARRNERPASFSQLFPASSQTCSPPEQRDCGGMGTAMARADRKLAEWDSSAQSSLR</sequence>
<name>Q5ASE6_EMENI</name>
<feature type="region of interest" description="Disordered" evidence="1">
    <location>
        <begin position="10"/>
        <end position="35"/>
    </location>
</feature>
<feature type="compositionally biased region" description="Polar residues" evidence="1">
    <location>
        <begin position="201"/>
        <end position="215"/>
    </location>
</feature>
<evidence type="ECO:0000313" key="3">
    <source>
        <dbReference type="Proteomes" id="UP000000560"/>
    </source>
</evidence>
<keyword evidence="3" id="KW-1185">Reference proteome</keyword>
<dbReference type="EMBL" id="BN001303">
    <property type="protein sequence ID" value="CBF78026.1"/>
    <property type="molecule type" value="Genomic_DNA"/>
</dbReference>
<dbReference type="Pfam" id="PF17254">
    <property type="entry name" value="DUF5321"/>
    <property type="match status" value="1"/>
</dbReference>
<dbReference type="InParanoid" id="Q5ASE6"/>
<dbReference type="HOGENOM" id="CLU_084831_2_0_1"/>
<feature type="region of interest" description="Disordered" evidence="1">
    <location>
        <begin position="172"/>
        <end position="247"/>
    </location>
</feature>
<dbReference type="eggNOG" id="ENOG502S7FQ">
    <property type="taxonomic scope" value="Eukaryota"/>
</dbReference>
<dbReference type="RefSeq" id="XP_682053.1">
    <property type="nucleotide sequence ID" value="XM_676961.1"/>
</dbReference>
<dbReference type="KEGG" id="ani:ANIA_08784"/>
<evidence type="ECO:0000256" key="1">
    <source>
        <dbReference type="SAM" id="MobiDB-lite"/>
    </source>
</evidence>
<feature type="compositionally biased region" description="Low complexity" evidence="1">
    <location>
        <begin position="12"/>
        <end position="28"/>
    </location>
</feature>
<dbReference type="OrthoDB" id="2253354at2759"/>
<dbReference type="AlphaFoldDB" id="Q5ASE6"/>
<accession>C8V9Q4</accession>
<reference evidence="3" key="1">
    <citation type="journal article" date="2005" name="Nature">
        <title>Sequencing of Aspergillus nidulans and comparative analysis with A. fumigatus and A. oryzae.</title>
        <authorList>
            <person name="Galagan J.E."/>
            <person name="Calvo S.E."/>
            <person name="Cuomo C."/>
            <person name="Ma L.J."/>
            <person name="Wortman J.R."/>
            <person name="Batzoglou S."/>
            <person name="Lee S.I."/>
            <person name="Basturkmen M."/>
            <person name="Spevak C.C."/>
            <person name="Clutterbuck J."/>
            <person name="Kapitonov V."/>
            <person name="Jurka J."/>
            <person name="Scazzocchio C."/>
            <person name="Farman M."/>
            <person name="Butler J."/>
            <person name="Purcell S."/>
            <person name="Harris S."/>
            <person name="Braus G.H."/>
            <person name="Draht O."/>
            <person name="Busch S."/>
            <person name="D'Enfert C."/>
            <person name="Bouchier C."/>
            <person name="Goldman G.H."/>
            <person name="Bell-Pedersen D."/>
            <person name="Griffiths-Jones S."/>
            <person name="Doonan J.H."/>
            <person name="Yu J."/>
            <person name="Vienken K."/>
            <person name="Pain A."/>
            <person name="Freitag M."/>
            <person name="Selker E.U."/>
            <person name="Archer D.B."/>
            <person name="Penalva M.A."/>
            <person name="Oakley B.R."/>
            <person name="Momany M."/>
            <person name="Tanaka T."/>
            <person name="Kumagai T."/>
            <person name="Asai K."/>
            <person name="Machida M."/>
            <person name="Nierman W.C."/>
            <person name="Denning D.W."/>
            <person name="Caddick M."/>
            <person name="Hynes M."/>
            <person name="Paoletti M."/>
            <person name="Fischer R."/>
            <person name="Miller B."/>
            <person name="Dyer P."/>
            <person name="Sachs M.S."/>
            <person name="Osmani S.A."/>
            <person name="Birren B.W."/>
        </authorList>
    </citation>
    <scope>NUCLEOTIDE SEQUENCE [LARGE SCALE GENOMIC DNA]</scope>
    <source>
        <strain evidence="3">FGSC A4 / ATCC 38163 / CBS 112.46 / NRRL 194 / M139</strain>
    </source>
</reference>
<accession>Q5ASE6</accession>
<dbReference type="InterPro" id="IPR035213">
    <property type="entry name" value="DUF5321"/>
</dbReference>
<reference evidence="3" key="2">
    <citation type="journal article" date="2009" name="Fungal Genet. Biol.">
        <title>The 2008 update of the Aspergillus nidulans genome annotation: a community effort.</title>
        <authorList>
            <person name="Wortman J.R."/>
            <person name="Gilsenan J.M."/>
            <person name="Joardar V."/>
            <person name="Deegan J."/>
            <person name="Clutterbuck J."/>
            <person name="Andersen M.R."/>
            <person name="Archer D."/>
            <person name="Bencina M."/>
            <person name="Braus G."/>
            <person name="Coutinho P."/>
            <person name="von Dohren H."/>
            <person name="Doonan J."/>
            <person name="Driessen A.J."/>
            <person name="Durek P."/>
            <person name="Espeso E."/>
            <person name="Fekete E."/>
            <person name="Flipphi M."/>
            <person name="Estrada C.G."/>
            <person name="Geysens S."/>
            <person name="Goldman G."/>
            <person name="de Groot P.W."/>
            <person name="Hansen K."/>
            <person name="Harris S.D."/>
            <person name="Heinekamp T."/>
            <person name="Helmstaedt K."/>
            <person name="Henrissat B."/>
            <person name="Hofmann G."/>
            <person name="Homan T."/>
            <person name="Horio T."/>
            <person name="Horiuchi H."/>
            <person name="James S."/>
            <person name="Jones M."/>
            <person name="Karaffa L."/>
            <person name="Karanyi Z."/>
            <person name="Kato M."/>
            <person name="Keller N."/>
            <person name="Kelly D.E."/>
            <person name="Kiel J.A."/>
            <person name="Kim J.M."/>
            <person name="van der Klei I.J."/>
            <person name="Klis F.M."/>
            <person name="Kovalchuk A."/>
            <person name="Krasevec N."/>
            <person name="Kubicek C.P."/>
            <person name="Liu B."/>
            <person name="Maccabe A."/>
            <person name="Meyer V."/>
            <person name="Mirabito P."/>
            <person name="Miskei M."/>
            <person name="Mos M."/>
            <person name="Mullins J."/>
            <person name="Nelson D.R."/>
            <person name="Nielsen J."/>
            <person name="Oakley B.R."/>
            <person name="Osmani S.A."/>
            <person name="Pakula T."/>
            <person name="Paszewski A."/>
            <person name="Paulsen I."/>
            <person name="Pilsyk S."/>
            <person name="Pocsi I."/>
            <person name="Punt P.J."/>
            <person name="Ram A.F."/>
            <person name="Ren Q."/>
            <person name="Robellet X."/>
            <person name="Robson G."/>
            <person name="Seiboth B."/>
            <person name="van Solingen P."/>
            <person name="Specht T."/>
            <person name="Sun J."/>
            <person name="Taheri-Talesh N."/>
            <person name="Takeshita N."/>
            <person name="Ussery D."/>
            <person name="vanKuyk P.A."/>
            <person name="Visser H."/>
            <person name="van de Vondervoort P.J."/>
            <person name="de Vries R.P."/>
            <person name="Walton J."/>
            <person name="Xiang X."/>
            <person name="Xiong Y."/>
            <person name="Zeng A.P."/>
            <person name="Brandt B.W."/>
            <person name="Cornell M.J."/>
            <person name="van den Hondel C.A."/>
            <person name="Visser J."/>
            <person name="Oliver S.G."/>
            <person name="Turner G."/>
        </authorList>
    </citation>
    <scope>GENOME REANNOTATION</scope>
    <source>
        <strain evidence="3">FGSC A4 / ATCC 38163 / CBS 112.46 / NRRL 194 / M139</strain>
    </source>
</reference>